<feature type="domain" description="HAMP" evidence="13">
    <location>
        <begin position="108"/>
        <end position="161"/>
    </location>
</feature>
<dbReference type="PANTHER" id="PTHR45436:SF5">
    <property type="entry name" value="SENSOR HISTIDINE KINASE TRCS"/>
    <property type="match status" value="1"/>
</dbReference>
<dbReference type="CDD" id="cd06225">
    <property type="entry name" value="HAMP"/>
    <property type="match status" value="1"/>
</dbReference>
<dbReference type="RefSeq" id="WP_243000114.1">
    <property type="nucleotide sequence ID" value="NZ_JAOQJM010000009.1"/>
</dbReference>
<dbReference type="PANTHER" id="PTHR45436">
    <property type="entry name" value="SENSOR HISTIDINE KINASE YKOH"/>
    <property type="match status" value="1"/>
</dbReference>
<dbReference type="InterPro" id="IPR004358">
    <property type="entry name" value="Sig_transdc_His_kin-like_C"/>
</dbReference>
<keyword evidence="6 11" id="KW-0812">Transmembrane</keyword>
<evidence type="ECO:0000313" key="15">
    <source>
        <dbReference type="Proteomes" id="UP001470752"/>
    </source>
</evidence>
<dbReference type="InterPro" id="IPR003594">
    <property type="entry name" value="HATPase_dom"/>
</dbReference>
<accession>A0ABV1CR05</accession>
<evidence type="ECO:0000256" key="4">
    <source>
        <dbReference type="ARBA" id="ARBA00022553"/>
    </source>
</evidence>
<dbReference type="Proteomes" id="UP001470752">
    <property type="component" value="Unassembled WGS sequence"/>
</dbReference>
<evidence type="ECO:0000259" key="12">
    <source>
        <dbReference type="PROSITE" id="PS50109"/>
    </source>
</evidence>
<dbReference type="Pfam" id="PF02518">
    <property type="entry name" value="HATPase_c"/>
    <property type="match status" value="1"/>
</dbReference>
<dbReference type="PROSITE" id="PS50885">
    <property type="entry name" value="HAMP"/>
    <property type="match status" value="1"/>
</dbReference>
<dbReference type="SMART" id="SM00388">
    <property type="entry name" value="HisKA"/>
    <property type="match status" value="1"/>
</dbReference>
<evidence type="ECO:0000256" key="9">
    <source>
        <dbReference type="ARBA" id="ARBA00023012"/>
    </source>
</evidence>
<evidence type="ECO:0000259" key="13">
    <source>
        <dbReference type="PROSITE" id="PS50885"/>
    </source>
</evidence>
<keyword evidence="4" id="KW-0597">Phosphoprotein</keyword>
<evidence type="ECO:0000256" key="2">
    <source>
        <dbReference type="ARBA" id="ARBA00004370"/>
    </source>
</evidence>
<evidence type="ECO:0000256" key="1">
    <source>
        <dbReference type="ARBA" id="ARBA00000085"/>
    </source>
</evidence>
<dbReference type="InterPro" id="IPR003661">
    <property type="entry name" value="HisK_dim/P_dom"/>
</dbReference>
<dbReference type="SUPFAM" id="SSF55874">
    <property type="entry name" value="ATPase domain of HSP90 chaperone/DNA topoisomerase II/histidine kinase"/>
    <property type="match status" value="1"/>
</dbReference>
<keyword evidence="5" id="KW-0808">Transferase</keyword>
<dbReference type="PRINTS" id="PR00344">
    <property type="entry name" value="BCTRLSENSOR"/>
</dbReference>
<dbReference type="InterPro" id="IPR036097">
    <property type="entry name" value="HisK_dim/P_sf"/>
</dbReference>
<evidence type="ECO:0000256" key="6">
    <source>
        <dbReference type="ARBA" id="ARBA00022692"/>
    </source>
</evidence>
<evidence type="ECO:0000256" key="11">
    <source>
        <dbReference type="SAM" id="Phobius"/>
    </source>
</evidence>
<dbReference type="CDD" id="cd00082">
    <property type="entry name" value="HisKA"/>
    <property type="match status" value="1"/>
</dbReference>
<dbReference type="EMBL" id="JBBNFW010000199">
    <property type="protein sequence ID" value="MEQ2414713.1"/>
    <property type="molecule type" value="Genomic_DNA"/>
</dbReference>
<dbReference type="SMART" id="SM00387">
    <property type="entry name" value="HATPase_c"/>
    <property type="match status" value="1"/>
</dbReference>
<comment type="catalytic activity">
    <reaction evidence="1">
        <text>ATP + protein L-histidine = ADP + protein N-phospho-L-histidine.</text>
        <dbReference type="EC" id="2.7.13.3"/>
    </reaction>
</comment>
<dbReference type="Pfam" id="PF00512">
    <property type="entry name" value="HisKA"/>
    <property type="match status" value="1"/>
</dbReference>
<dbReference type="SMART" id="SM00304">
    <property type="entry name" value="HAMP"/>
    <property type="match status" value="1"/>
</dbReference>
<protein>
    <recommendedName>
        <fullName evidence="3">histidine kinase</fullName>
        <ecNumber evidence="3">2.7.13.3</ecNumber>
    </recommendedName>
</protein>
<comment type="subcellular location">
    <subcellularLocation>
        <location evidence="2">Membrane</location>
    </subcellularLocation>
</comment>
<reference evidence="14 15" key="1">
    <citation type="submission" date="2024-04" db="EMBL/GenBank/DDBJ databases">
        <title>Human intestinal bacterial collection.</title>
        <authorList>
            <person name="Pauvert C."/>
            <person name="Hitch T.C.A."/>
            <person name="Clavel T."/>
        </authorList>
    </citation>
    <scope>NUCLEOTIDE SEQUENCE [LARGE SCALE GENOMIC DNA]</scope>
    <source>
        <strain evidence="14 15">CLA-AA-H161</strain>
    </source>
</reference>
<dbReference type="Pfam" id="PF00672">
    <property type="entry name" value="HAMP"/>
    <property type="match status" value="1"/>
</dbReference>
<gene>
    <name evidence="14" type="ORF">AAAX94_17065</name>
</gene>
<evidence type="ECO:0000256" key="8">
    <source>
        <dbReference type="ARBA" id="ARBA00022989"/>
    </source>
</evidence>
<keyword evidence="15" id="KW-1185">Reference proteome</keyword>
<evidence type="ECO:0000256" key="5">
    <source>
        <dbReference type="ARBA" id="ARBA00022679"/>
    </source>
</evidence>
<keyword evidence="8 11" id="KW-1133">Transmembrane helix</keyword>
<dbReference type="InterPro" id="IPR003660">
    <property type="entry name" value="HAMP_dom"/>
</dbReference>
<dbReference type="EC" id="2.7.13.3" evidence="3"/>
<proteinExistence type="predicted"/>
<dbReference type="PROSITE" id="PS51257">
    <property type="entry name" value="PROKAR_LIPOPROTEIN"/>
    <property type="match status" value="1"/>
</dbReference>
<feature type="transmembrane region" description="Helical" evidence="11">
    <location>
        <begin position="12"/>
        <end position="33"/>
    </location>
</feature>
<dbReference type="InterPro" id="IPR050428">
    <property type="entry name" value="TCS_sensor_his_kinase"/>
</dbReference>
<evidence type="ECO:0000256" key="7">
    <source>
        <dbReference type="ARBA" id="ARBA00022777"/>
    </source>
</evidence>
<dbReference type="InterPro" id="IPR005467">
    <property type="entry name" value="His_kinase_dom"/>
</dbReference>
<dbReference type="PROSITE" id="PS50109">
    <property type="entry name" value="HIS_KIN"/>
    <property type="match status" value="1"/>
</dbReference>
<evidence type="ECO:0000256" key="3">
    <source>
        <dbReference type="ARBA" id="ARBA00012438"/>
    </source>
</evidence>
<feature type="transmembrane region" description="Helical" evidence="11">
    <location>
        <begin position="84"/>
        <end position="106"/>
    </location>
</feature>
<dbReference type="GO" id="GO:0016301">
    <property type="term" value="F:kinase activity"/>
    <property type="evidence" value="ECO:0007669"/>
    <property type="project" value="UniProtKB-KW"/>
</dbReference>
<evidence type="ECO:0000256" key="10">
    <source>
        <dbReference type="ARBA" id="ARBA00023136"/>
    </source>
</evidence>
<name>A0ABV1CR05_9FIRM</name>
<keyword evidence="7 14" id="KW-0418">Kinase</keyword>
<dbReference type="Gene3D" id="3.30.565.10">
    <property type="entry name" value="Histidine kinase-like ATPase, C-terminal domain"/>
    <property type="match status" value="1"/>
</dbReference>
<dbReference type="Gene3D" id="6.10.340.10">
    <property type="match status" value="1"/>
</dbReference>
<sequence length="388" mass="43129">MTKKHFHTSLQLKLTLLLSLLMIVSCVLMYFFISHSAVSGMDGLQNYMIKVDPQDGDSPITFNVDPKALFPQFEQEIQETKESFLLRSVIATTIIILLSSVCTYFLTKKALTPLQKLTSEVSQIQAQNLSTQLPVPNSKDEIAQLTSSFNEMLTRLDNAFSTQKQFSANAAHELRTPLAVLQTNLEVFEKKQKPEMIEYRQLFTMIKEQTARLSQLVGTLLDMTNLKSVPRTDQVSLEELVDEVFCDLDPIAEKAGISIHFNDSSNQDLHTDVTGSYVLLYRAVYNLVENAIKYNRPHGSVSVSVKQENGQAMVLVTDTGIGISPENQKKIFDPFFRVDKSRSRAMGGAGLGLALVDSIAKEHRGTVKVLESSSAGSTIVLMLPVDNS</sequence>
<evidence type="ECO:0000313" key="14">
    <source>
        <dbReference type="EMBL" id="MEQ2414713.1"/>
    </source>
</evidence>
<keyword evidence="10 11" id="KW-0472">Membrane</keyword>
<organism evidence="14 15">
    <name type="scientific">Blautia acetigignens</name>
    <dbReference type="NCBI Taxonomy" id="2981783"/>
    <lineage>
        <taxon>Bacteria</taxon>
        <taxon>Bacillati</taxon>
        <taxon>Bacillota</taxon>
        <taxon>Clostridia</taxon>
        <taxon>Lachnospirales</taxon>
        <taxon>Lachnospiraceae</taxon>
        <taxon>Blautia</taxon>
    </lineage>
</organism>
<keyword evidence="9" id="KW-0902">Two-component regulatory system</keyword>
<dbReference type="SUPFAM" id="SSF47384">
    <property type="entry name" value="Homodimeric domain of signal transducing histidine kinase"/>
    <property type="match status" value="1"/>
</dbReference>
<dbReference type="InterPro" id="IPR036890">
    <property type="entry name" value="HATPase_C_sf"/>
</dbReference>
<comment type="caution">
    <text evidence="14">The sequence shown here is derived from an EMBL/GenBank/DDBJ whole genome shotgun (WGS) entry which is preliminary data.</text>
</comment>
<feature type="domain" description="Histidine kinase" evidence="12">
    <location>
        <begin position="169"/>
        <end position="387"/>
    </location>
</feature>
<dbReference type="SUPFAM" id="SSF158472">
    <property type="entry name" value="HAMP domain-like"/>
    <property type="match status" value="1"/>
</dbReference>
<dbReference type="Gene3D" id="1.10.287.130">
    <property type="match status" value="1"/>
</dbReference>